<evidence type="ECO:0000256" key="4">
    <source>
        <dbReference type="ARBA" id="ARBA00022519"/>
    </source>
</evidence>
<keyword evidence="7 8" id="KW-0472">Membrane</keyword>
<keyword evidence="3" id="KW-1003">Cell membrane</keyword>
<feature type="transmembrane region" description="Helical" evidence="8">
    <location>
        <begin position="32"/>
        <end position="53"/>
    </location>
</feature>
<comment type="caution">
    <text evidence="11">The sequence shown here is derived from an EMBL/GenBank/DDBJ whole genome shotgun (WGS) entry which is preliminary data.</text>
</comment>
<feature type="transmembrane region" description="Helical" evidence="8">
    <location>
        <begin position="158"/>
        <end position="177"/>
    </location>
</feature>
<reference evidence="11 12" key="1">
    <citation type="submission" date="2023-07" db="EMBL/GenBank/DDBJ databases">
        <title>Sequencing the genomes of 1000 actinobacteria strains.</title>
        <authorList>
            <person name="Klenk H.-P."/>
        </authorList>
    </citation>
    <scope>NUCLEOTIDE SEQUENCE [LARGE SCALE GENOMIC DNA]</scope>
    <source>
        <strain evidence="11 12">DSM 44388</strain>
    </source>
</reference>
<dbReference type="EMBL" id="JAUSQZ010000001">
    <property type="protein sequence ID" value="MDP9825861.1"/>
    <property type="molecule type" value="Genomic_DNA"/>
</dbReference>
<evidence type="ECO:0000256" key="9">
    <source>
        <dbReference type="SAM" id="MobiDB-lite"/>
    </source>
</evidence>
<feature type="transmembrane region" description="Helical" evidence="8">
    <location>
        <begin position="123"/>
        <end position="146"/>
    </location>
</feature>
<proteinExistence type="inferred from homology"/>
<keyword evidence="5 8" id="KW-0812">Transmembrane</keyword>
<protein>
    <submittedName>
        <fullName evidence="11">Spermidine/putrescine transport system permease protein</fullName>
    </submittedName>
</protein>
<feature type="domain" description="ABC transmembrane type-1" evidence="10">
    <location>
        <begin position="84"/>
        <end position="277"/>
    </location>
</feature>
<dbReference type="PANTHER" id="PTHR43357">
    <property type="entry name" value="INNER MEMBRANE ABC TRANSPORTER PERMEASE PROTEIN YDCV"/>
    <property type="match status" value="1"/>
</dbReference>
<dbReference type="PANTHER" id="PTHR43357:SF4">
    <property type="entry name" value="INNER MEMBRANE ABC TRANSPORTER PERMEASE PROTEIN YDCV"/>
    <property type="match status" value="1"/>
</dbReference>
<dbReference type="Proteomes" id="UP001235712">
    <property type="component" value="Unassembled WGS sequence"/>
</dbReference>
<comment type="subcellular location">
    <subcellularLocation>
        <location evidence="1">Cell inner membrane</location>
        <topology evidence="1">Multi-pass membrane protein</topology>
    </subcellularLocation>
    <subcellularLocation>
        <location evidence="8">Cell membrane</location>
        <topology evidence="8">Multi-pass membrane protein</topology>
    </subcellularLocation>
</comment>
<feature type="transmembrane region" description="Helical" evidence="8">
    <location>
        <begin position="88"/>
        <end position="111"/>
    </location>
</feature>
<evidence type="ECO:0000256" key="8">
    <source>
        <dbReference type="RuleBase" id="RU363032"/>
    </source>
</evidence>
<dbReference type="RefSeq" id="WP_307240071.1">
    <property type="nucleotide sequence ID" value="NZ_JAUSQZ010000001.1"/>
</dbReference>
<dbReference type="InterPro" id="IPR035906">
    <property type="entry name" value="MetI-like_sf"/>
</dbReference>
<comment type="similarity">
    <text evidence="8">Belongs to the binding-protein-dependent transport system permease family.</text>
</comment>
<dbReference type="SUPFAM" id="SSF161098">
    <property type="entry name" value="MetI-like"/>
    <property type="match status" value="1"/>
</dbReference>
<evidence type="ECO:0000313" key="12">
    <source>
        <dbReference type="Proteomes" id="UP001235712"/>
    </source>
</evidence>
<sequence length="294" mass="32055">MAAVTSELTKTPERREQRPGGLRARSARRARLLRSLLLIPFGLFFAVPLLALLEFSTRAGDLYGARTLDYWKAIGDNPDLLKALRDSLLLALITSVVALALLVPTMVWVRLRLPKMQRLVEFLCLLPLTIPALVLVVGLGPIYLWIAYFTPSAYDSSPLVLAFAYVVLVMPFMYRSLDAGLQAIDVRTLSEAARSLGASWFTVMVRVILPNVISAVLNASLLSVALVLGEFTVASLLNYNNLQVAINLQAQASVGVSVALAAACLMFVFVLLFALSFIGRRRPARVGAPAAEEK</sequence>
<dbReference type="InterPro" id="IPR000515">
    <property type="entry name" value="MetI-like"/>
</dbReference>
<accession>A0ABT9NZJ1</accession>
<evidence type="ECO:0000313" key="11">
    <source>
        <dbReference type="EMBL" id="MDP9825861.1"/>
    </source>
</evidence>
<keyword evidence="6 8" id="KW-1133">Transmembrane helix</keyword>
<evidence type="ECO:0000256" key="6">
    <source>
        <dbReference type="ARBA" id="ARBA00022989"/>
    </source>
</evidence>
<evidence type="ECO:0000256" key="2">
    <source>
        <dbReference type="ARBA" id="ARBA00022448"/>
    </source>
</evidence>
<dbReference type="PROSITE" id="PS50928">
    <property type="entry name" value="ABC_TM1"/>
    <property type="match status" value="1"/>
</dbReference>
<organism evidence="11 12">
    <name type="scientific">Kineosporia succinea</name>
    <dbReference type="NCBI Taxonomy" id="84632"/>
    <lineage>
        <taxon>Bacteria</taxon>
        <taxon>Bacillati</taxon>
        <taxon>Actinomycetota</taxon>
        <taxon>Actinomycetes</taxon>
        <taxon>Kineosporiales</taxon>
        <taxon>Kineosporiaceae</taxon>
        <taxon>Kineosporia</taxon>
    </lineage>
</organism>
<keyword evidence="12" id="KW-1185">Reference proteome</keyword>
<gene>
    <name evidence="11" type="ORF">J2S57_001610</name>
</gene>
<evidence type="ECO:0000256" key="1">
    <source>
        <dbReference type="ARBA" id="ARBA00004429"/>
    </source>
</evidence>
<dbReference type="CDD" id="cd06261">
    <property type="entry name" value="TM_PBP2"/>
    <property type="match status" value="1"/>
</dbReference>
<keyword evidence="2 8" id="KW-0813">Transport</keyword>
<dbReference type="Pfam" id="PF00528">
    <property type="entry name" value="BPD_transp_1"/>
    <property type="match status" value="1"/>
</dbReference>
<evidence type="ECO:0000256" key="7">
    <source>
        <dbReference type="ARBA" id="ARBA00023136"/>
    </source>
</evidence>
<dbReference type="Gene3D" id="1.10.3720.10">
    <property type="entry name" value="MetI-like"/>
    <property type="match status" value="1"/>
</dbReference>
<feature type="transmembrane region" description="Helical" evidence="8">
    <location>
        <begin position="198"/>
        <end position="228"/>
    </location>
</feature>
<feature type="transmembrane region" description="Helical" evidence="8">
    <location>
        <begin position="248"/>
        <end position="275"/>
    </location>
</feature>
<keyword evidence="4" id="KW-0997">Cell inner membrane</keyword>
<evidence type="ECO:0000256" key="5">
    <source>
        <dbReference type="ARBA" id="ARBA00022692"/>
    </source>
</evidence>
<evidence type="ECO:0000256" key="3">
    <source>
        <dbReference type="ARBA" id="ARBA00022475"/>
    </source>
</evidence>
<evidence type="ECO:0000259" key="10">
    <source>
        <dbReference type="PROSITE" id="PS50928"/>
    </source>
</evidence>
<feature type="region of interest" description="Disordered" evidence="9">
    <location>
        <begin position="1"/>
        <end position="22"/>
    </location>
</feature>
<name>A0ABT9NZJ1_9ACTN</name>